<comment type="caution">
    <text evidence="2">The sequence shown here is derived from an EMBL/GenBank/DDBJ whole genome shotgun (WGS) entry which is preliminary data.</text>
</comment>
<dbReference type="Proteomes" id="UP001205063">
    <property type="component" value="Unassembled WGS sequence"/>
</dbReference>
<evidence type="ECO:0000313" key="2">
    <source>
        <dbReference type="EMBL" id="MCQ4948248.1"/>
    </source>
</evidence>
<dbReference type="SUPFAM" id="SSF48371">
    <property type="entry name" value="ARM repeat"/>
    <property type="match status" value="1"/>
</dbReference>
<sequence>MAKENFDSFDDVKIDLEVQIQIDQLERQIKKASEFAQQSAKRHFVKVGISIGSAIVGPAQRAVNDLKKPLQQMKRETEKTTEGVAKAAQKAAEVMGEKGNKPVDGKVDMPYKALKREAEETSNLIEKRLSEATSLSNDGGDLPFDQIAQKAGAVSKSVNDNLSKAINLPNIKNAPFEQVKVEAGRTADTVKGALSEAVNLPDEKRNTISEPKGNLPSDKEANATVPRAPPKGDVGIQKSEQISGKPQMDSIKVSLQEVREEAFQVGGEIQHGFSGQVESAVGSIGGLLGNLKEKFNTAGQWIKNVLSNAFEGIKSAAQNAFSAISQAAGLEDLKEFMVQAIVQNGQFAASMNQIKGSLAAAFVPIYNAIMPALNALMTGVATAVKFASGFISGLFGTSYEDSVQSAQGLQKVQTAAAGTGSAAKKAAKQMRELASFDEINLLSNSAQEEGGGEGAVSVPAINFDALDTGMTATAEGLAQKFKDALGGAFSSIGEYFQVNLLPNIQNAIALIEPEFLRLGQIMGGIWQDITTLAQPFMEWFGGDFTVFLQTRIDTIGLVVSGLFETFNTVFSSLWNLVLFPFLENFTVTLLPVLTQAATQMQLTFQTAFTAIKDVFLTLWTEGVEPALSQVMSIWTDFTAILKSLWDEYGESTFTKVRDAIDNTKEVFYNAWETYLKPTWDTIMETVDWLWTKHLKPLTERIGEFVMKFIQAALDIYNQFIVPVVKWLQEILGPVFQRIWSLISSVVGTVVGFISDLISALLRQIGGIVDFVAGVFTGDWERAWNGVKDIFGGIVDGVKSVFKGAINLIIDIINDFTGGLNWIPKTLSKVPGFGWAKDWQIPQIPKFAKGGIVDRPTLALIGEAGEEAVIPLENNRRGIQAIAGQLNENTNVGKDEESLSRAIARGLKQYLGDQLPIPDLVVKYPDGTIQRLALKAISDYQRMHGGALPFAL</sequence>
<accession>A0AAW5K7X7</accession>
<name>A0AAW5K7X7_9FIRM</name>
<dbReference type="InterPro" id="IPR016024">
    <property type="entry name" value="ARM-type_fold"/>
</dbReference>
<evidence type="ECO:0000256" key="1">
    <source>
        <dbReference type="SAM" id="MobiDB-lite"/>
    </source>
</evidence>
<gene>
    <name evidence="2" type="ORF">NE646_01005</name>
</gene>
<organism evidence="2 3">
    <name type="scientific">Bittarella massiliensis</name>
    <name type="common">ex Durand et al. 2017</name>
    <dbReference type="NCBI Taxonomy" id="1720313"/>
    <lineage>
        <taxon>Bacteria</taxon>
        <taxon>Bacillati</taxon>
        <taxon>Bacillota</taxon>
        <taxon>Clostridia</taxon>
        <taxon>Eubacteriales</taxon>
        <taxon>Oscillospiraceae</taxon>
        <taxon>Bittarella (ex Durand et al. 2017)</taxon>
    </lineage>
</organism>
<dbReference type="EMBL" id="JANGAB010000001">
    <property type="protein sequence ID" value="MCQ4948248.1"/>
    <property type="molecule type" value="Genomic_DNA"/>
</dbReference>
<evidence type="ECO:0000313" key="3">
    <source>
        <dbReference type="Proteomes" id="UP001205063"/>
    </source>
</evidence>
<feature type="region of interest" description="Disordered" evidence="1">
    <location>
        <begin position="203"/>
        <end position="247"/>
    </location>
</feature>
<dbReference type="AlphaFoldDB" id="A0AAW5K7X7"/>
<dbReference type="RefSeq" id="WP_256135179.1">
    <property type="nucleotide sequence ID" value="NZ_JANGAB010000001.1"/>
</dbReference>
<proteinExistence type="predicted"/>
<protein>
    <recommendedName>
        <fullName evidence="4">Phage tail tape measure protein</fullName>
    </recommendedName>
</protein>
<evidence type="ECO:0008006" key="4">
    <source>
        <dbReference type="Google" id="ProtNLM"/>
    </source>
</evidence>
<reference evidence="2" key="1">
    <citation type="submission" date="2022-06" db="EMBL/GenBank/DDBJ databases">
        <title>Isolation of gut microbiota from human fecal samples.</title>
        <authorList>
            <person name="Pamer E.G."/>
            <person name="Barat B."/>
            <person name="Waligurski E."/>
            <person name="Medina S."/>
            <person name="Paddock L."/>
            <person name="Mostad J."/>
        </authorList>
    </citation>
    <scope>NUCLEOTIDE SEQUENCE</scope>
    <source>
        <strain evidence="2">DFI.7.96</strain>
    </source>
</reference>